<gene>
    <name evidence="1" type="ORF">TRICI_005519</name>
</gene>
<dbReference type="OrthoDB" id="6021263at2759"/>
<reference evidence="1" key="1">
    <citation type="journal article" date="2019" name="G3 (Bethesda)">
        <title>Genome Assemblies of Two Rare Opportunistic Yeast Pathogens: Diutina rugosa (syn. Candida rugosa) and Trichomonascus ciferrii (syn. Candida ciferrii).</title>
        <authorList>
            <person name="Mixao V."/>
            <person name="Saus E."/>
            <person name="Hansen A.P."/>
            <person name="Lass-Florl C."/>
            <person name="Gabaldon T."/>
        </authorList>
    </citation>
    <scope>NUCLEOTIDE SEQUENCE</scope>
    <source>
        <strain evidence="1">CBS 4856</strain>
    </source>
</reference>
<dbReference type="PANTHER" id="PTHR28266">
    <property type="entry name" value="54S RIBOSOMAL PROTEIN L20, MITOCHONDRIAL"/>
    <property type="match status" value="1"/>
</dbReference>
<keyword evidence="2" id="KW-1185">Reference proteome</keyword>
<dbReference type="AlphaFoldDB" id="A0A642UWP8"/>
<dbReference type="Pfam" id="PF12824">
    <property type="entry name" value="MRP-L20"/>
    <property type="match status" value="1"/>
</dbReference>
<dbReference type="PANTHER" id="PTHR28266:SF1">
    <property type="entry name" value="LARGE RIBOSOMAL SUBUNIT PROTEIN ML58"/>
    <property type="match status" value="1"/>
</dbReference>
<dbReference type="InterPro" id="IPR024388">
    <property type="entry name" value="Ribosomal_mL58"/>
</dbReference>
<evidence type="ECO:0000313" key="2">
    <source>
        <dbReference type="Proteomes" id="UP000761534"/>
    </source>
</evidence>
<dbReference type="EMBL" id="SWFS01000431">
    <property type="protein sequence ID" value="KAA8904293.1"/>
    <property type="molecule type" value="Genomic_DNA"/>
</dbReference>
<dbReference type="VEuPathDB" id="FungiDB:TRICI_005519"/>
<sequence length="196" mass="23146">MISRTTGVRSSLHSIKGVRFASNKAKPLNKARKEIPTRFPTQFNPVRSASNPRIQLPKGLVYNPAPAAPTPYDTPAAFLPENDKRQIRKDAQPYDDVKYMPPLTPRQRKQYNLTEEDMIEIQRLRKEDPEKWTRKALAEKFNCSEFFISIASTPHPDRQKEMDRRLDVIKSLWNESRYRARRDRERRKQLWLRDAQ</sequence>
<comment type="caution">
    <text evidence="1">The sequence shown here is derived from an EMBL/GenBank/DDBJ whole genome shotgun (WGS) entry which is preliminary data.</text>
</comment>
<accession>A0A642UWP8</accession>
<evidence type="ECO:0008006" key="3">
    <source>
        <dbReference type="Google" id="ProtNLM"/>
    </source>
</evidence>
<name>A0A642UWP8_9ASCO</name>
<evidence type="ECO:0000313" key="1">
    <source>
        <dbReference type="EMBL" id="KAA8904293.1"/>
    </source>
</evidence>
<dbReference type="GO" id="GO:0005762">
    <property type="term" value="C:mitochondrial large ribosomal subunit"/>
    <property type="evidence" value="ECO:0007669"/>
    <property type="project" value="TreeGrafter"/>
</dbReference>
<organism evidence="1 2">
    <name type="scientific">Trichomonascus ciferrii</name>
    <dbReference type="NCBI Taxonomy" id="44093"/>
    <lineage>
        <taxon>Eukaryota</taxon>
        <taxon>Fungi</taxon>
        <taxon>Dikarya</taxon>
        <taxon>Ascomycota</taxon>
        <taxon>Saccharomycotina</taxon>
        <taxon>Dipodascomycetes</taxon>
        <taxon>Dipodascales</taxon>
        <taxon>Trichomonascaceae</taxon>
        <taxon>Trichomonascus</taxon>
        <taxon>Trichomonascus ciferrii complex</taxon>
    </lineage>
</organism>
<dbReference type="Proteomes" id="UP000761534">
    <property type="component" value="Unassembled WGS sequence"/>
</dbReference>
<protein>
    <recommendedName>
        <fullName evidence="3">54S ribosomal protein L20, mitochondrial</fullName>
    </recommendedName>
</protein>
<proteinExistence type="predicted"/>
<dbReference type="GO" id="GO:0003735">
    <property type="term" value="F:structural constituent of ribosome"/>
    <property type="evidence" value="ECO:0007669"/>
    <property type="project" value="TreeGrafter"/>
</dbReference>